<keyword evidence="4" id="KW-0131">Cell cycle</keyword>
<name>A0A1I2HFD5_9RHOB</name>
<dbReference type="EMBL" id="FOMW01000045">
    <property type="protein sequence ID" value="SFF27211.1"/>
    <property type="molecule type" value="Genomic_DNA"/>
</dbReference>
<evidence type="ECO:0000256" key="5">
    <source>
        <dbReference type="SAM" id="MobiDB-lite"/>
    </source>
</evidence>
<sequence>MTRTAMTSDAKRNNSKPKEAGREGVFDRELEDLPQELRWREWMGRIEAVLFASATPVGREDLARVVGQGASVEMLIEDTQAELSGRPYELVEVAGGWMFRTKTQFVEAIKAAADLGDQSLAFTEMEMGVLCAIAYHQPIDRAGLKDVFGKEVSRDLLARLRFKDLIASGPRAPRPGAPHTFVTTEKFLLTFDLQTLRDLPELDLAVVNADETTRTA</sequence>
<evidence type="ECO:0000256" key="3">
    <source>
        <dbReference type="ARBA" id="ARBA00022829"/>
    </source>
</evidence>
<keyword evidence="2" id="KW-0132">Cell division</keyword>
<dbReference type="InterPro" id="IPR036390">
    <property type="entry name" value="WH_DNA-bd_sf"/>
</dbReference>
<feature type="compositionally biased region" description="Basic and acidic residues" evidence="5">
    <location>
        <begin position="9"/>
        <end position="27"/>
    </location>
</feature>
<dbReference type="PIRSF" id="PIRSF019345">
    <property type="entry name" value="ScpB"/>
    <property type="match status" value="1"/>
</dbReference>
<gene>
    <name evidence="6" type="ORF">SAMN04488523_1456</name>
</gene>
<dbReference type="PANTHER" id="PTHR34298">
    <property type="entry name" value="SEGREGATION AND CONDENSATION PROTEIN B"/>
    <property type="match status" value="1"/>
</dbReference>
<evidence type="ECO:0000256" key="2">
    <source>
        <dbReference type="ARBA" id="ARBA00022618"/>
    </source>
</evidence>
<feature type="region of interest" description="Disordered" evidence="5">
    <location>
        <begin position="1"/>
        <end position="27"/>
    </location>
</feature>
<organism evidence="6 7">
    <name type="scientific">Sulfitobacter brevis</name>
    <dbReference type="NCBI Taxonomy" id="74348"/>
    <lineage>
        <taxon>Bacteria</taxon>
        <taxon>Pseudomonadati</taxon>
        <taxon>Pseudomonadota</taxon>
        <taxon>Alphaproteobacteria</taxon>
        <taxon>Rhodobacterales</taxon>
        <taxon>Roseobacteraceae</taxon>
        <taxon>Sulfitobacter</taxon>
    </lineage>
</organism>
<dbReference type="GO" id="GO:0051301">
    <property type="term" value="P:cell division"/>
    <property type="evidence" value="ECO:0007669"/>
    <property type="project" value="UniProtKB-KW"/>
</dbReference>
<protein>
    <submittedName>
        <fullName evidence="6">Segregation and condensation protein B</fullName>
    </submittedName>
</protein>
<proteinExistence type="predicted"/>
<dbReference type="Proteomes" id="UP000198977">
    <property type="component" value="Unassembled WGS sequence"/>
</dbReference>
<dbReference type="SUPFAM" id="SSF46785">
    <property type="entry name" value="Winged helix' DNA-binding domain"/>
    <property type="match status" value="2"/>
</dbReference>
<evidence type="ECO:0000313" key="6">
    <source>
        <dbReference type="EMBL" id="SFF27211.1"/>
    </source>
</evidence>
<keyword evidence="7" id="KW-1185">Reference proteome</keyword>
<dbReference type="STRING" id="74348.SAMN04488523_1456"/>
<dbReference type="InterPro" id="IPR036388">
    <property type="entry name" value="WH-like_DNA-bd_sf"/>
</dbReference>
<dbReference type="GO" id="GO:0051304">
    <property type="term" value="P:chromosome separation"/>
    <property type="evidence" value="ECO:0007669"/>
    <property type="project" value="InterPro"/>
</dbReference>
<keyword evidence="3" id="KW-0159">Chromosome partition</keyword>
<dbReference type="PANTHER" id="PTHR34298:SF2">
    <property type="entry name" value="SEGREGATION AND CONDENSATION PROTEIN B"/>
    <property type="match status" value="1"/>
</dbReference>
<evidence type="ECO:0000256" key="1">
    <source>
        <dbReference type="ARBA" id="ARBA00022490"/>
    </source>
</evidence>
<dbReference type="Pfam" id="PF04079">
    <property type="entry name" value="SMC_ScpB"/>
    <property type="match status" value="1"/>
</dbReference>
<evidence type="ECO:0000313" key="7">
    <source>
        <dbReference type="Proteomes" id="UP000198977"/>
    </source>
</evidence>
<reference evidence="6 7" key="1">
    <citation type="submission" date="2016-10" db="EMBL/GenBank/DDBJ databases">
        <authorList>
            <person name="de Groot N.N."/>
        </authorList>
    </citation>
    <scope>NUCLEOTIDE SEQUENCE [LARGE SCALE GENOMIC DNA]</scope>
    <source>
        <strain evidence="6 7">DSM 11443</strain>
    </source>
</reference>
<evidence type="ECO:0000256" key="4">
    <source>
        <dbReference type="ARBA" id="ARBA00023306"/>
    </source>
</evidence>
<dbReference type="InterPro" id="IPR005234">
    <property type="entry name" value="ScpB_csome_segregation"/>
</dbReference>
<dbReference type="Gene3D" id="1.10.10.10">
    <property type="entry name" value="Winged helix-like DNA-binding domain superfamily/Winged helix DNA-binding domain"/>
    <property type="match status" value="2"/>
</dbReference>
<dbReference type="AlphaFoldDB" id="A0A1I2HFD5"/>
<accession>A0A1I2HFD5</accession>
<keyword evidence="1" id="KW-0963">Cytoplasm</keyword>